<name>D2PX66_KRIFD</name>
<keyword evidence="2" id="KW-1185">Reference proteome</keyword>
<dbReference type="STRING" id="479435.Kfla_0593"/>
<dbReference type="Proteomes" id="UP000007967">
    <property type="component" value="Chromosome"/>
</dbReference>
<gene>
    <name evidence="1" type="ordered locus">Kfla_0593</name>
</gene>
<dbReference type="EMBL" id="CP001736">
    <property type="protein sequence ID" value="ADB29714.1"/>
    <property type="molecule type" value="Genomic_DNA"/>
</dbReference>
<proteinExistence type="predicted"/>
<reference evidence="1 2" key="2">
    <citation type="journal article" date="2010" name="Stand. Genomic Sci.">
        <title>Complete genome sequence of Kribbella flavida type strain (IFO 14399).</title>
        <authorList>
            <person name="Pukall R."/>
            <person name="Lapidus A."/>
            <person name="Glavina Del Rio T."/>
            <person name="Copeland A."/>
            <person name="Tice H."/>
            <person name="Cheng J.-F."/>
            <person name="Lucas S."/>
            <person name="Chen F."/>
            <person name="Nolan M."/>
            <person name="LaButti K."/>
            <person name="Pati A."/>
            <person name="Ivanova N."/>
            <person name="Mavrommatis K."/>
            <person name="Mikhailova N."/>
            <person name="Pitluck S."/>
            <person name="Bruce D."/>
            <person name="Goodwin L."/>
            <person name="Land M."/>
            <person name="Hauser L."/>
            <person name="Chang Y.-J."/>
            <person name="Jeffries C.D."/>
            <person name="Chen A."/>
            <person name="Palaniappan K."/>
            <person name="Chain P."/>
            <person name="Rohde M."/>
            <person name="Goeker M."/>
            <person name="Bristow J."/>
            <person name="Eisen J.A."/>
            <person name="Markowitz V."/>
            <person name="Hugenholtz P."/>
            <person name="Kyrpides N.C."/>
            <person name="Klenk H.-P."/>
            <person name="Brettin T."/>
        </authorList>
    </citation>
    <scope>NUCLEOTIDE SEQUENCE [LARGE SCALE GENOMIC DNA]</scope>
    <source>
        <strain evidence="2">DSM 17836 / JCM 10339 / NBRC 14399</strain>
    </source>
</reference>
<evidence type="ECO:0008006" key="3">
    <source>
        <dbReference type="Google" id="ProtNLM"/>
    </source>
</evidence>
<organism evidence="1 2">
    <name type="scientific">Kribbella flavida (strain DSM 17836 / JCM 10339 / NBRC 14399)</name>
    <dbReference type="NCBI Taxonomy" id="479435"/>
    <lineage>
        <taxon>Bacteria</taxon>
        <taxon>Bacillati</taxon>
        <taxon>Actinomycetota</taxon>
        <taxon>Actinomycetes</taxon>
        <taxon>Propionibacteriales</taxon>
        <taxon>Kribbellaceae</taxon>
        <taxon>Kribbella</taxon>
    </lineage>
</organism>
<evidence type="ECO:0000313" key="1">
    <source>
        <dbReference type="EMBL" id="ADB29714.1"/>
    </source>
</evidence>
<sequence>MLTPRHQALLATLAGMTVGVAVFGTVLAVNGALSNNSAAQTVVTTTTTPTPTPIASDGLDPAVLQYVVATFGSEKSPISAEVPASWPATQSGTRARYADPTGLWQLRFDARGSKQSPAELLDTRSGSIDEQEYKVLSTDNSTLVYTYLDKERGHRMGMSRWIAAEGGKRSVLEITVGGRPQDEAGLRAVLERATETVQLPPTGDDRPS</sequence>
<dbReference type="KEGG" id="kfl:Kfla_0593"/>
<evidence type="ECO:0000313" key="2">
    <source>
        <dbReference type="Proteomes" id="UP000007967"/>
    </source>
</evidence>
<accession>D2PX66</accession>
<dbReference type="HOGENOM" id="CLU_1319524_0_0_11"/>
<protein>
    <recommendedName>
        <fullName evidence="3">DUF4245 domain-containing protein</fullName>
    </recommendedName>
</protein>
<reference evidence="2" key="1">
    <citation type="submission" date="2009-09" db="EMBL/GenBank/DDBJ databases">
        <title>The complete genome of Kribbella flavida DSM 17836.</title>
        <authorList>
            <consortium name="US DOE Joint Genome Institute (JGI-PGF)"/>
            <person name="Lucas S."/>
            <person name="Copeland A."/>
            <person name="Lapidus A."/>
            <person name="Glavina del Rio T."/>
            <person name="Dalin E."/>
            <person name="Tice H."/>
            <person name="Bruce D."/>
            <person name="Goodwin L."/>
            <person name="Pitluck S."/>
            <person name="Kyrpides N."/>
            <person name="Mavromatis K."/>
            <person name="Ivanova N."/>
            <person name="Saunders E."/>
            <person name="Brettin T."/>
            <person name="Detter J.C."/>
            <person name="Han C."/>
            <person name="Larimer F."/>
            <person name="Land M."/>
            <person name="Hauser L."/>
            <person name="Markowitz V."/>
            <person name="Cheng J.-F."/>
            <person name="Hugenholtz P."/>
            <person name="Woyke T."/>
            <person name="Wu D."/>
            <person name="Pukall R."/>
            <person name="Klenk H.-P."/>
            <person name="Eisen J.A."/>
        </authorList>
    </citation>
    <scope>NUCLEOTIDE SEQUENCE [LARGE SCALE GENOMIC DNA]</scope>
    <source>
        <strain evidence="2">DSM 17836 / JCM 10339 / NBRC 14399</strain>
    </source>
</reference>
<dbReference type="OrthoDB" id="3821655at2"/>
<dbReference type="RefSeq" id="WP_012918270.1">
    <property type="nucleotide sequence ID" value="NC_013729.1"/>
</dbReference>
<dbReference type="AlphaFoldDB" id="D2PX66"/>